<dbReference type="InterPro" id="IPR050707">
    <property type="entry name" value="HTH_MetabolicPath_Reg"/>
</dbReference>
<evidence type="ECO:0000313" key="8">
    <source>
        <dbReference type="EMBL" id="CAB4903604.1"/>
    </source>
</evidence>
<dbReference type="PANTHER" id="PTHR30136">
    <property type="entry name" value="HELIX-TURN-HELIX TRANSCRIPTIONAL REGULATOR, ICLR FAMILY"/>
    <property type="match status" value="1"/>
</dbReference>
<dbReference type="Pfam" id="PF09339">
    <property type="entry name" value="HTH_IclR"/>
    <property type="match status" value="1"/>
</dbReference>
<keyword evidence="3" id="KW-0804">Transcription</keyword>
<dbReference type="InterPro" id="IPR036388">
    <property type="entry name" value="WH-like_DNA-bd_sf"/>
</dbReference>
<dbReference type="Gene3D" id="3.30.450.40">
    <property type="match status" value="1"/>
</dbReference>
<dbReference type="PROSITE" id="PS51078">
    <property type="entry name" value="ICLR_ED"/>
    <property type="match status" value="1"/>
</dbReference>
<dbReference type="InterPro" id="IPR014757">
    <property type="entry name" value="Tscrpt_reg_IclR_C"/>
</dbReference>
<evidence type="ECO:0000313" key="10">
    <source>
        <dbReference type="EMBL" id="CAB5056711.1"/>
    </source>
</evidence>
<reference evidence="7" key="1">
    <citation type="submission" date="2020-05" db="EMBL/GenBank/DDBJ databases">
        <authorList>
            <person name="Chiriac C."/>
            <person name="Salcher M."/>
            <person name="Ghai R."/>
            <person name="Kavagutti S V."/>
        </authorList>
    </citation>
    <scope>NUCLEOTIDE SEQUENCE</scope>
</reference>
<dbReference type="GO" id="GO:0003677">
    <property type="term" value="F:DNA binding"/>
    <property type="evidence" value="ECO:0007669"/>
    <property type="project" value="UniProtKB-KW"/>
</dbReference>
<dbReference type="InterPro" id="IPR036390">
    <property type="entry name" value="WH_DNA-bd_sf"/>
</dbReference>
<dbReference type="FunFam" id="1.10.10.10:FF:000056">
    <property type="entry name" value="IclR family transcriptional regulator"/>
    <property type="match status" value="1"/>
</dbReference>
<evidence type="ECO:0000259" key="4">
    <source>
        <dbReference type="PROSITE" id="PS51077"/>
    </source>
</evidence>
<gene>
    <name evidence="6" type="ORF">UFOPK2593_01122</name>
    <name evidence="7" type="ORF">UFOPK2894_00998</name>
    <name evidence="8" type="ORF">UFOPK3492_01071</name>
    <name evidence="9" type="ORF">UFOPK4234_01353</name>
    <name evidence="10" type="ORF">UFOPK4295_01518</name>
</gene>
<dbReference type="EMBL" id="CAEZZQ010000059">
    <property type="protein sequence ID" value="CAB4778028.1"/>
    <property type="molecule type" value="Genomic_DNA"/>
</dbReference>
<dbReference type="PROSITE" id="PS51077">
    <property type="entry name" value="HTH_ICLR"/>
    <property type="match status" value="1"/>
</dbReference>
<name>A0A6J6W4Z6_9ZZZZ</name>
<sequence>MVESTSQTIATVERAADVLLLFAKPNNPHLGVTDIAEQLSLSKAAVHRILASLRSRGFIELIEESRRYQLGAASLSLGIAYLARIDVRQIASAELHQLSLASKETATLSIRTGDERIYVDQIRPEREIVMSVPIGVPFPLHAGGSSKAFLAFLAPDEQVRYLAKQMLSVTDKTIIDSGKLREELAEIRQRGFASSFGERQAGAASIAAPVFDHAGSPAAVISLSGPADRFKDEIDDCVPLLLAATARVSRRLGHNPIS</sequence>
<keyword evidence="1" id="KW-0805">Transcription regulation</keyword>
<dbReference type="InterPro" id="IPR005471">
    <property type="entry name" value="Tscrpt_reg_IclR_N"/>
</dbReference>
<dbReference type="EMBL" id="CAFBQF010000116">
    <property type="protein sequence ID" value="CAB5056711.1"/>
    <property type="molecule type" value="Genomic_DNA"/>
</dbReference>
<dbReference type="Pfam" id="PF01614">
    <property type="entry name" value="IclR_C"/>
    <property type="match status" value="1"/>
</dbReference>
<evidence type="ECO:0000313" key="9">
    <source>
        <dbReference type="EMBL" id="CAB5041779.1"/>
    </source>
</evidence>
<accession>A0A6J6W4Z6</accession>
<dbReference type="GO" id="GO:0045892">
    <property type="term" value="P:negative regulation of DNA-templated transcription"/>
    <property type="evidence" value="ECO:0007669"/>
    <property type="project" value="TreeGrafter"/>
</dbReference>
<evidence type="ECO:0000313" key="7">
    <source>
        <dbReference type="EMBL" id="CAB4778028.1"/>
    </source>
</evidence>
<evidence type="ECO:0000313" key="6">
    <source>
        <dbReference type="EMBL" id="CAB4710145.1"/>
    </source>
</evidence>
<dbReference type="SUPFAM" id="SSF55781">
    <property type="entry name" value="GAF domain-like"/>
    <property type="match status" value="1"/>
</dbReference>
<dbReference type="AlphaFoldDB" id="A0A6J6W4Z6"/>
<organism evidence="7">
    <name type="scientific">freshwater metagenome</name>
    <dbReference type="NCBI Taxonomy" id="449393"/>
    <lineage>
        <taxon>unclassified sequences</taxon>
        <taxon>metagenomes</taxon>
        <taxon>ecological metagenomes</taxon>
    </lineage>
</organism>
<keyword evidence="2" id="KW-0238">DNA-binding</keyword>
<dbReference type="Gene3D" id="1.10.10.10">
    <property type="entry name" value="Winged helix-like DNA-binding domain superfamily/Winged helix DNA-binding domain"/>
    <property type="match status" value="1"/>
</dbReference>
<dbReference type="GO" id="GO:0003700">
    <property type="term" value="F:DNA-binding transcription factor activity"/>
    <property type="evidence" value="ECO:0007669"/>
    <property type="project" value="TreeGrafter"/>
</dbReference>
<protein>
    <submittedName>
        <fullName evidence="7">Unannotated protein</fullName>
    </submittedName>
</protein>
<feature type="domain" description="IclR-ED" evidence="5">
    <location>
        <begin position="73"/>
        <end position="254"/>
    </location>
</feature>
<evidence type="ECO:0000256" key="1">
    <source>
        <dbReference type="ARBA" id="ARBA00023015"/>
    </source>
</evidence>
<dbReference type="SUPFAM" id="SSF46785">
    <property type="entry name" value="Winged helix' DNA-binding domain"/>
    <property type="match status" value="1"/>
</dbReference>
<dbReference type="EMBL" id="CAEZXW010000080">
    <property type="protein sequence ID" value="CAB4710145.1"/>
    <property type="molecule type" value="Genomic_DNA"/>
</dbReference>
<feature type="domain" description="HTH iclR-type" evidence="4">
    <location>
        <begin position="9"/>
        <end position="72"/>
    </location>
</feature>
<dbReference type="PANTHER" id="PTHR30136:SF35">
    <property type="entry name" value="HTH-TYPE TRANSCRIPTIONAL REGULATOR RV1719"/>
    <property type="match status" value="1"/>
</dbReference>
<evidence type="ECO:0000259" key="5">
    <source>
        <dbReference type="PROSITE" id="PS51078"/>
    </source>
</evidence>
<dbReference type="EMBL" id="CAFBMD010000094">
    <property type="protein sequence ID" value="CAB4903604.1"/>
    <property type="molecule type" value="Genomic_DNA"/>
</dbReference>
<evidence type="ECO:0000256" key="3">
    <source>
        <dbReference type="ARBA" id="ARBA00023163"/>
    </source>
</evidence>
<evidence type="ECO:0000256" key="2">
    <source>
        <dbReference type="ARBA" id="ARBA00023125"/>
    </source>
</evidence>
<dbReference type="EMBL" id="CAFBQA010000097">
    <property type="protein sequence ID" value="CAB5041779.1"/>
    <property type="molecule type" value="Genomic_DNA"/>
</dbReference>
<dbReference type="SMART" id="SM00346">
    <property type="entry name" value="HTH_ICLR"/>
    <property type="match status" value="1"/>
</dbReference>
<dbReference type="InterPro" id="IPR029016">
    <property type="entry name" value="GAF-like_dom_sf"/>
</dbReference>
<proteinExistence type="predicted"/>